<dbReference type="OrthoDB" id="6162638at2759"/>
<name>A0A8B6CUN2_MYTGA</name>
<dbReference type="EMBL" id="UYJE01002253">
    <property type="protein sequence ID" value="VDI09069.1"/>
    <property type="molecule type" value="Genomic_DNA"/>
</dbReference>
<dbReference type="Proteomes" id="UP000596742">
    <property type="component" value="Unassembled WGS sequence"/>
</dbReference>
<sequence>MPVRLLFDSTGIRLRKKFKIKETEDEIKIYGCEILPNSHILIAIFSEDKVIMEYSDDGRHIRDILVSDKPYDLAVIDSNIIAFSYDDFMEIINITDNNVHAKVTFDSPCWGISYQNRKIYIKVDNEGTVELDVSGNRLRTIGGKFAEAGWIFHITTTKNRIYCTDFGKEAVYCCSMTGEDIWTFSDQSLVNARGISADTDEDGFVVGRETNGLIMIQHDGKVSKTLLTEGLDDPVYVHYNKDKK</sequence>
<dbReference type="AlphaFoldDB" id="A0A8B6CUN2"/>
<reference evidence="1" key="1">
    <citation type="submission" date="2018-11" db="EMBL/GenBank/DDBJ databases">
        <authorList>
            <person name="Alioto T."/>
            <person name="Alioto T."/>
        </authorList>
    </citation>
    <scope>NUCLEOTIDE SEQUENCE</scope>
</reference>
<dbReference type="InterPro" id="IPR011042">
    <property type="entry name" value="6-blade_b-propeller_TolB-like"/>
</dbReference>
<evidence type="ECO:0000313" key="2">
    <source>
        <dbReference type="Proteomes" id="UP000596742"/>
    </source>
</evidence>
<evidence type="ECO:0000313" key="1">
    <source>
        <dbReference type="EMBL" id="VDI09069.1"/>
    </source>
</evidence>
<proteinExistence type="predicted"/>
<keyword evidence="2" id="KW-1185">Reference proteome</keyword>
<gene>
    <name evidence="1" type="ORF">MGAL_10B089291</name>
</gene>
<dbReference type="Gene3D" id="2.120.10.30">
    <property type="entry name" value="TolB, C-terminal domain"/>
    <property type="match status" value="1"/>
</dbReference>
<dbReference type="SUPFAM" id="SSF101898">
    <property type="entry name" value="NHL repeat"/>
    <property type="match status" value="1"/>
</dbReference>
<protein>
    <submittedName>
        <fullName evidence="1">Uncharacterized protein</fullName>
    </submittedName>
</protein>
<comment type="caution">
    <text evidence="1">The sequence shown here is derived from an EMBL/GenBank/DDBJ whole genome shotgun (WGS) entry which is preliminary data.</text>
</comment>
<organism evidence="1 2">
    <name type="scientific">Mytilus galloprovincialis</name>
    <name type="common">Mediterranean mussel</name>
    <dbReference type="NCBI Taxonomy" id="29158"/>
    <lineage>
        <taxon>Eukaryota</taxon>
        <taxon>Metazoa</taxon>
        <taxon>Spiralia</taxon>
        <taxon>Lophotrochozoa</taxon>
        <taxon>Mollusca</taxon>
        <taxon>Bivalvia</taxon>
        <taxon>Autobranchia</taxon>
        <taxon>Pteriomorphia</taxon>
        <taxon>Mytilida</taxon>
        <taxon>Mytiloidea</taxon>
        <taxon>Mytilidae</taxon>
        <taxon>Mytilinae</taxon>
        <taxon>Mytilus</taxon>
    </lineage>
</organism>
<accession>A0A8B6CUN2</accession>